<evidence type="ECO:0000313" key="8">
    <source>
        <dbReference type="EMBL" id="KAG8389921.1"/>
    </source>
</evidence>
<dbReference type="InterPro" id="IPR037185">
    <property type="entry name" value="EmrE-like"/>
</dbReference>
<evidence type="ECO:0000256" key="4">
    <source>
        <dbReference type="ARBA" id="ARBA00022989"/>
    </source>
</evidence>
<evidence type="ECO:0000256" key="2">
    <source>
        <dbReference type="ARBA" id="ARBA00007635"/>
    </source>
</evidence>
<evidence type="ECO:0000313" key="9">
    <source>
        <dbReference type="Proteomes" id="UP000826271"/>
    </source>
</evidence>
<reference evidence="8" key="1">
    <citation type="submission" date="2019-10" db="EMBL/GenBank/DDBJ databases">
        <authorList>
            <person name="Zhang R."/>
            <person name="Pan Y."/>
            <person name="Wang J."/>
            <person name="Ma R."/>
            <person name="Yu S."/>
        </authorList>
    </citation>
    <scope>NUCLEOTIDE SEQUENCE</scope>
    <source>
        <strain evidence="8">LA-IB0</strain>
        <tissue evidence="8">Leaf</tissue>
    </source>
</reference>
<dbReference type="InterPro" id="IPR030184">
    <property type="entry name" value="WAT1-related"/>
</dbReference>
<comment type="similarity">
    <text evidence="2 6">Belongs to the drug/metabolite transporter (DMT) superfamily. Plant drug/metabolite exporter (P-DME) (TC 2.A.7.4) family.</text>
</comment>
<proteinExistence type="inferred from homology"/>
<organism evidence="8 9">
    <name type="scientific">Buddleja alternifolia</name>
    <dbReference type="NCBI Taxonomy" id="168488"/>
    <lineage>
        <taxon>Eukaryota</taxon>
        <taxon>Viridiplantae</taxon>
        <taxon>Streptophyta</taxon>
        <taxon>Embryophyta</taxon>
        <taxon>Tracheophyta</taxon>
        <taxon>Spermatophyta</taxon>
        <taxon>Magnoliopsida</taxon>
        <taxon>eudicotyledons</taxon>
        <taxon>Gunneridae</taxon>
        <taxon>Pentapetalae</taxon>
        <taxon>asterids</taxon>
        <taxon>lamiids</taxon>
        <taxon>Lamiales</taxon>
        <taxon>Scrophulariaceae</taxon>
        <taxon>Buddlejeae</taxon>
        <taxon>Buddleja</taxon>
    </lineage>
</organism>
<evidence type="ECO:0000256" key="5">
    <source>
        <dbReference type="ARBA" id="ARBA00023136"/>
    </source>
</evidence>
<dbReference type="Pfam" id="PF00892">
    <property type="entry name" value="EamA"/>
    <property type="match status" value="1"/>
</dbReference>
<dbReference type="Gene3D" id="1.10.3730.20">
    <property type="match status" value="1"/>
</dbReference>
<dbReference type="SUPFAM" id="SSF103481">
    <property type="entry name" value="Multidrug resistance efflux transporter EmrE"/>
    <property type="match status" value="2"/>
</dbReference>
<name>A0AAV6Y429_9LAMI</name>
<keyword evidence="9" id="KW-1185">Reference proteome</keyword>
<feature type="transmembrane region" description="Helical" evidence="6">
    <location>
        <begin position="109"/>
        <end position="129"/>
    </location>
</feature>
<feature type="domain" description="EamA" evidence="7">
    <location>
        <begin position="162"/>
        <end position="247"/>
    </location>
</feature>
<dbReference type="InterPro" id="IPR000620">
    <property type="entry name" value="EamA_dom"/>
</dbReference>
<gene>
    <name evidence="8" type="ORF">BUALT_Bualt01G0029200</name>
</gene>
<dbReference type="GO" id="GO:0016020">
    <property type="term" value="C:membrane"/>
    <property type="evidence" value="ECO:0007669"/>
    <property type="project" value="UniProtKB-SubCell"/>
</dbReference>
<dbReference type="PANTHER" id="PTHR31218">
    <property type="entry name" value="WAT1-RELATED PROTEIN"/>
    <property type="match status" value="1"/>
</dbReference>
<sequence length="281" mass="31194">MEGDFLPFFLMTMLQFGYAGMNITSKLAMDSGMHPFVFVAYRQISATIAIAPFAYFMERVTLNQFSYFVGLKNSTPTIGCAMNNISPAVTFIIAVLLRSEKLGLKSKAGQAKVLGTMICTFGAFILSFYHGPIVNIGESSLHWKYAEKMGTNTSINHVNLIFGPFLLFVGVVSWSVYLIIQGIVCSALTFCALWWCLKRKGPLYVAVFSPLLLVIVAIFSWAFLGEKMYVGKVIGSVLIVLGLYGVLWGKKCEMSTFDHTKEVEKDKTNNNFTTSNHTQDP</sequence>
<dbReference type="Proteomes" id="UP000826271">
    <property type="component" value="Unassembled WGS sequence"/>
</dbReference>
<feature type="transmembrane region" description="Helical" evidence="6">
    <location>
        <begin position="203"/>
        <end position="223"/>
    </location>
</feature>
<dbReference type="GO" id="GO:0022857">
    <property type="term" value="F:transmembrane transporter activity"/>
    <property type="evidence" value="ECO:0007669"/>
    <property type="project" value="InterPro"/>
</dbReference>
<keyword evidence="3 6" id="KW-0812">Transmembrane</keyword>
<keyword evidence="5 6" id="KW-0472">Membrane</keyword>
<evidence type="ECO:0000256" key="1">
    <source>
        <dbReference type="ARBA" id="ARBA00004141"/>
    </source>
</evidence>
<feature type="transmembrane region" description="Helical" evidence="6">
    <location>
        <begin position="174"/>
        <end position="196"/>
    </location>
</feature>
<dbReference type="AlphaFoldDB" id="A0AAV6Y429"/>
<accession>A0AAV6Y429</accession>
<evidence type="ECO:0000256" key="6">
    <source>
        <dbReference type="RuleBase" id="RU363077"/>
    </source>
</evidence>
<evidence type="ECO:0000256" key="3">
    <source>
        <dbReference type="ARBA" id="ARBA00022692"/>
    </source>
</evidence>
<feature type="transmembrane region" description="Helical" evidence="6">
    <location>
        <begin position="76"/>
        <end position="97"/>
    </location>
</feature>
<keyword evidence="4 6" id="KW-1133">Transmembrane helix</keyword>
<dbReference type="EMBL" id="WHWC01000001">
    <property type="protein sequence ID" value="KAG8389921.1"/>
    <property type="molecule type" value="Genomic_DNA"/>
</dbReference>
<protein>
    <recommendedName>
        <fullName evidence="6">WAT1-related protein</fullName>
    </recommendedName>
</protein>
<comment type="caution">
    <text evidence="8">The sequence shown here is derived from an EMBL/GenBank/DDBJ whole genome shotgun (WGS) entry which is preliminary data.</text>
</comment>
<feature type="transmembrane region" description="Helical" evidence="6">
    <location>
        <begin position="229"/>
        <end position="247"/>
    </location>
</feature>
<feature type="transmembrane region" description="Helical" evidence="6">
    <location>
        <begin position="36"/>
        <end position="56"/>
    </location>
</feature>
<evidence type="ECO:0000259" key="7">
    <source>
        <dbReference type="Pfam" id="PF00892"/>
    </source>
</evidence>
<feature type="transmembrane region" description="Helical" evidence="6">
    <location>
        <begin position="6"/>
        <end position="24"/>
    </location>
</feature>
<comment type="subcellular location">
    <subcellularLocation>
        <location evidence="1 6">Membrane</location>
        <topology evidence="1 6">Multi-pass membrane protein</topology>
    </subcellularLocation>
</comment>